<dbReference type="PANTHER" id="PTHR40562:SF1">
    <property type="entry name" value="NITRITE REDUCTASE (NADH) SMALL SUBUNIT"/>
    <property type="match status" value="1"/>
</dbReference>
<organism evidence="8 9">
    <name type="scientific">Janibacter alkaliphilus</name>
    <dbReference type="NCBI Taxonomy" id="1069963"/>
    <lineage>
        <taxon>Bacteria</taxon>
        <taxon>Bacillati</taxon>
        <taxon>Actinomycetota</taxon>
        <taxon>Actinomycetes</taxon>
        <taxon>Micrococcales</taxon>
        <taxon>Intrasporangiaceae</taxon>
        <taxon>Janibacter</taxon>
    </lineage>
</organism>
<evidence type="ECO:0000256" key="5">
    <source>
        <dbReference type="ARBA" id="ARBA00023014"/>
    </source>
</evidence>
<gene>
    <name evidence="8" type="ORF">BJY28_001410</name>
</gene>
<dbReference type="InterPro" id="IPR017881">
    <property type="entry name" value="NirD"/>
</dbReference>
<keyword evidence="2" id="KW-0479">Metal-binding</keyword>
<dbReference type="InterPro" id="IPR012748">
    <property type="entry name" value="Rieske-like_NirD"/>
</dbReference>
<dbReference type="GO" id="GO:0046872">
    <property type="term" value="F:metal ion binding"/>
    <property type="evidence" value="ECO:0007669"/>
    <property type="project" value="UniProtKB-KW"/>
</dbReference>
<keyword evidence="5" id="KW-0411">Iron-sulfur</keyword>
<dbReference type="PROSITE" id="PS51296">
    <property type="entry name" value="RIESKE"/>
    <property type="match status" value="1"/>
</dbReference>
<accession>A0A852XEQ1</accession>
<proteinExistence type="predicted"/>
<dbReference type="GO" id="GO:0051537">
    <property type="term" value="F:2 iron, 2 sulfur cluster binding"/>
    <property type="evidence" value="ECO:0007669"/>
    <property type="project" value="UniProtKB-KW"/>
</dbReference>
<evidence type="ECO:0000256" key="6">
    <source>
        <dbReference type="ARBA" id="ARBA00023063"/>
    </source>
</evidence>
<protein>
    <submittedName>
        <fullName evidence="8">NAD(P)H-dependent nitrite reductase small subunit</fullName>
    </submittedName>
</protein>
<evidence type="ECO:0000313" key="9">
    <source>
        <dbReference type="Proteomes" id="UP000592181"/>
    </source>
</evidence>
<dbReference type="GO" id="GO:0004497">
    <property type="term" value="F:monooxygenase activity"/>
    <property type="evidence" value="ECO:0007669"/>
    <property type="project" value="UniProtKB-ARBA"/>
</dbReference>
<evidence type="ECO:0000313" key="8">
    <source>
        <dbReference type="EMBL" id="NYG36941.1"/>
    </source>
</evidence>
<evidence type="ECO:0000256" key="3">
    <source>
        <dbReference type="ARBA" id="ARBA00023002"/>
    </source>
</evidence>
<dbReference type="SUPFAM" id="SSF50022">
    <property type="entry name" value="ISP domain"/>
    <property type="match status" value="1"/>
</dbReference>
<name>A0A852XEQ1_9MICO</name>
<keyword evidence="1" id="KW-0001">2Fe-2S</keyword>
<dbReference type="EMBL" id="JACBZX010000001">
    <property type="protein sequence ID" value="NYG36941.1"/>
    <property type="molecule type" value="Genomic_DNA"/>
</dbReference>
<evidence type="ECO:0000256" key="4">
    <source>
        <dbReference type="ARBA" id="ARBA00023004"/>
    </source>
</evidence>
<dbReference type="GO" id="GO:0042128">
    <property type="term" value="P:nitrate assimilation"/>
    <property type="evidence" value="ECO:0007669"/>
    <property type="project" value="UniProtKB-KW"/>
</dbReference>
<dbReference type="AlphaFoldDB" id="A0A852XEQ1"/>
<dbReference type="PANTHER" id="PTHR40562">
    <property type="match status" value="1"/>
</dbReference>
<dbReference type="InterPro" id="IPR036922">
    <property type="entry name" value="Rieske_2Fe-2S_sf"/>
</dbReference>
<keyword evidence="9" id="KW-1185">Reference proteome</keyword>
<dbReference type="GO" id="GO:0008942">
    <property type="term" value="F:nitrite reductase [NAD(P)H] activity"/>
    <property type="evidence" value="ECO:0007669"/>
    <property type="project" value="InterPro"/>
</dbReference>
<dbReference type="GO" id="GO:0016705">
    <property type="term" value="F:oxidoreductase activity, acting on paired donors, with incorporation or reduction of molecular oxygen"/>
    <property type="evidence" value="ECO:0007669"/>
    <property type="project" value="UniProtKB-ARBA"/>
</dbReference>
<keyword evidence="3" id="KW-0560">Oxidoreductase</keyword>
<evidence type="ECO:0000256" key="2">
    <source>
        <dbReference type="ARBA" id="ARBA00022723"/>
    </source>
</evidence>
<dbReference type="InterPro" id="IPR017941">
    <property type="entry name" value="Rieske_2Fe-2S"/>
</dbReference>
<reference evidence="8 9" key="1">
    <citation type="submission" date="2020-07" db="EMBL/GenBank/DDBJ databases">
        <title>Sequencing the genomes of 1000 actinobacteria strains.</title>
        <authorList>
            <person name="Klenk H.-P."/>
        </authorList>
    </citation>
    <scope>NUCLEOTIDE SEQUENCE [LARGE SCALE GENOMIC DNA]</scope>
    <source>
        <strain evidence="8 9">DSM 24723</strain>
    </source>
</reference>
<dbReference type="NCBIfam" id="TIGR02378">
    <property type="entry name" value="nirD_assim_sml"/>
    <property type="match status" value="1"/>
</dbReference>
<dbReference type="Gene3D" id="2.102.10.10">
    <property type="entry name" value="Rieske [2Fe-2S] iron-sulphur domain"/>
    <property type="match status" value="1"/>
</dbReference>
<evidence type="ECO:0000256" key="1">
    <source>
        <dbReference type="ARBA" id="ARBA00022714"/>
    </source>
</evidence>
<keyword evidence="4" id="KW-0408">Iron</keyword>
<dbReference type="Pfam" id="PF13806">
    <property type="entry name" value="Rieske_2"/>
    <property type="match status" value="1"/>
</dbReference>
<comment type="caution">
    <text evidence="8">The sequence shown here is derived from an EMBL/GenBank/DDBJ whole genome shotgun (WGS) entry which is preliminary data.</text>
</comment>
<dbReference type="Proteomes" id="UP000592181">
    <property type="component" value="Unassembled WGS sequence"/>
</dbReference>
<dbReference type="PROSITE" id="PS51300">
    <property type="entry name" value="NIRD"/>
    <property type="match status" value="1"/>
</dbReference>
<evidence type="ECO:0000259" key="7">
    <source>
        <dbReference type="PROSITE" id="PS51296"/>
    </source>
</evidence>
<feature type="domain" description="Rieske" evidence="7">
    <location>
        <begin position="20"/>
        <end position="123"/>
    </location>
</feature>
<sequence>MTATTGPTTGATAAATGATVDVCALEALVPERGAAAMVEGQQVALVRLHDGQVAAVQQRDPYSGAMVLSRGLVGTRGDRPVLISPMYKQAFDLETGACLDSKGEEPRDLTVHDCQVVAGRVHVRLAGAR</sequence>
<keyword evidence="6" id="KW-0534">Nitrate assimilation</keyword>
<dbReference type="RefSeq" id="WP_179462377.1">
    <property type="nucleotide sequence ID" value="NZ_JACBZX010000001.1"/>
</dbReference>